<name>A0A6N4DJM1_9GAMM</name>
<reference evidence="2 3" key="1">
    <citation type="submission" date="2018-03" db="EMBL/GenBank/DDBJ databases">
        <title>Cross-interface Injection: A General Nanoliter Liquid Handling Method Applied to Single Cells Genome Amplification Automated Nanoliter Liquid Handling Applied to Single Cell Multiple Displacement Amplification.</title>
        <authorList>
            <person name="Yun J."/>
            <person name="Xu P."/>
            <person name="Xu J."/>
            <person name="Dai X."/>
            <person name="Wang Y."/>
            <person name="Zheng X."/>
            <person name="Cao C."/>
            <person name="Yi Q."/>
            <person name="Zhu Y."/>
            <person name="Wang L."/>
            <person name="Dong Z."/>
            <person name="Huang Y."/>
            <person name="Huang L."/>
            <person name="Du W."/>
        </authorList>
    </citation>
    <scope>NUCLEOTIDE SEQUENCE [LARGE SCALE GENOMIC DNA]</scope>
    <source>
        <strain evidence="2 3">A9-4</strain>
    </source>
</reference>
<protein>
    <submittedName>
        <fullName evidence="2">Fis family transcriptional regulator</fullName>
    </submittedName>
</protein>
<proteinExistence type="predicted"/>
<comment type="caution">
    <text evidence="2">The sequence shown here is derived from an EMBL/GenBank/DDBJ whole genome shotgun (WGS) entry which is preliminary data.</text>
</comment>
<dbReference type="InterPro" id="IPR026268">
    <property type="entry name" value="RseC"/>
</dbReference>
<feature type="transmembrane region" description="Helical" evidence="1">
    <location>
        <begin position="108"/>
        <end position="124"/>
    </location>
</feature>
<keyword evidence="1" id="KW-1133">Transmembrane helix</keyword>
<dbReference type="AlphaFoldDB" id="A0A6N4DJM1"/>
<dbReference type="PANTHER" id="PTHR35867">
    <property type="entry name" value="PROTEIN RSEC"/>
    <property type="match status" value="1"/>
</dbReference>
<keyword evidence="1" id="KW-0472">Membrane</keyword>
<keyword evidence="1" id="KW-0812">Transmembrane</keyword>
<organism evidence="2 3">
    <name type="scientific">Pseudidiomarina aestuarii</name>
    <dbReference type="NCBI Taxonomy" id="624146"/>
    <lineage>
        <taxon>Bacteria</taxon>
        <taxon>Pseudomonadati</taxon>
        <taxon>Pseudomonadota</taxon>
        <taxon>Gammaproteobacteria</taxon>
        <taxon>Alteromonadales</taxon>
        <taxon>Idiomarinaceae</taxon>
        <taxon>Pseudidiomarina</taxon>
    </lineage>
</organism>
<dbReference type="EMBL" id="PYVG01000005">
    <property type="protein sequence ID" value="PTB89970.1"/>
    <property type="molecule type" value="Genomic_DNA"/>
</dbReference>
<sequence>MIREHAHIVAVEADYLLVSTQLKTGCGSCQQQNTCGAGIISKAFSDRRAEFRIAKPKQGQFRAGEMVELLLPETALTKLSLLLYGTPLAALLGAAVLTTSALQWPEGAVILASLLAFGLSFWSLKRFLKHHDLRVNQLLTIQPVRTSA</sequence>
<dbReference type="PIRSF" id="PIRSF004923">
    <property type="entry name" value="RseC"/>
    <property type="match status" value="1"/>
</dbReference>
<dbReference type="RefSeq" id="WP_417655844.1">
    <property type="nucleotide sequence ID" value="NZ_JBLXDX010000001.1"/>
</dbReference>
<evidence type="ECO:0000313" key="3">
    <source>
        <dbReference type="Proteomes" id="UP000241514"/>
    </source>
</evidence>
<evidence type="ECO:0000313" key="2">
    <source>
        <dbReference type="EMBL" id="PTB89970.1"/>
    </source>
</evidence>
<evidence type="ECO:0000256" key="1">
    <source>
        <dbReference type="SAM" id="Phobius"/>
    </source>
</evidence>
<gene>
    <name evidence="2" type="ORF">C9928_01825</name>
</gene>
<dbReference type="Proteomes" id="UP000241514">
    <property type="component" value="Unassembled WGS sequence"/>
</dbReference>
<dbReference type="Pfam" id="PF04246">
    <property type="entry name" value="RseC_MucC"/>
    <property type="match status" value="1"/>
</dbReference>
<accession>A0A6N4DJM1</accession>
<dbReference type="PANTHER" id="PTHR35867:SF1">
    <property type="entry name" value="PROTEIN RSEC"/>
    <property type="match status" value="1"/>
</dbReference>
<dbReference type="InterPro" id="IPR007359">
    <property type="entry name" value="SigmaE_reg_RseC_MucC"/>
</dbReference>
<feature type="transmembrane region" description="Helical" evidence="1">
    <location>
        <begin position="81"/>
        <end position="102"/>
    </location>
</feature>